<evidence type="ECO:0000256" key="6">
    <source>
        <dbReference type="PROSITE-ProRule" id="PRU00089"/>
    </source>
</evidence>
<dbReference type="GO" id="GO:0009653">
    <property type="term" value="P:anatomical structure morphogenesis"/>
    <property type="evidence" value="ECO:0007669"/>
    <property type="project" value="TreeGrafter"/>
</dbReference>
<dbReference type="PRINTS" id="PR00053">
    <property type="entry name" value="FORKHEAD"/>
</dbReference>
<dbReference type="GO" id="GO:0005634">
    <property type="term" value="C:nucleus"/>
    <property type="evidence" value="ECO:0007669"/>
    <property type="project" value="UniProtKB-SubCell"/>
</dbReference>
<dbReference type="PANTHER" id="PTHR11829">
    <property type="entry name" value="FORKHEAD BOX PROTEIN"/>
    <property type="match status" value="1"/>
</dbReference>
<feature type="region of interest" description="Disordered" evidence="7">
    <location>
        <begin position="196"/>
        <end position="256"/>
    </location>
</feature>
<sequence length="359" mass="39875">MNSVHFSAHQRSAASSLHQPHHPKSAQEASDMTVYCENFSMYHQQNLHSSQRTANYGIGDYGPPTNPYLWLSGPGVNNSSGYLSSGFAGTDLGWLSIASQEELLKLVRPPYSYSALIAMAIQNAPEKKLTLSQIYQYVAENFPFYKKSKAGWQNSIRHNLSLNDCFKKVPRDEDDPGKGNYWTLDPNCEKMFDNGNFRRKRKRRSESNVADAGPVKGEDGRQGGKRVESPSMLTPSSPEMEVTSDDRKSASPPGITSTPCLNNFFSSMSSLDTSSANRQMSLGLVNELNQRNITALSNFSSGSVNEPSTDFQDSGLHLNRASYYNSFSATANQSNQFNSHFYNNFSVNSLIYNREGSEV</sequence>
<name>A0A8C5MCB6_9ANUR</name>
<dbReference type="PROSITE" id="PS00657">
    <property type="entry name" value="FORK_HEAD_1"/>
    <property type="match status" value="1"/>
</dbReference>
<dbReference type="PANTHER" id="PTHR11829:SF310">
    <property type="entry name" value="FORKHEAD BOX PROTEIN I3"/>
    <property type="match status" value="1"/>
</dbReference>
<keyword evidence="3 6" id="KW-0238">DNA-binding</keyword>
<dbReference type="PROSITE" id="PS00658">
    <property type="entry name" value="FORK_HEAD_2"/>
    <property type="match status" value="1"/>
</dbReference>
<dbReference type="InterPro" id="IPR036390">
    <property type="entry name" value="WH_DNA-bd_sf"/>
</dbReference>
<evidence type="ECO:0000256" key="7">
    <source>
        <dbReference type="SAM" id="MobiDB-lite"/>
    </source>
</evidence>
<evidence type="ECO:0000256" key="1">
    <source>
        <dbReference type="ARBA" id="ARBA00004123"/>
    </source>
</evidence>
<evidence type="ECO:0000256" key="5">
    <source>
        <dbReference type="ARBA" id="ARBA00023242"/>
    </source>
</evidence>
<protein>
    <recommendedName>
        <fullName evidence="8">Fork-head domain-containing protein</fullName>
    </recommendedName>
</protein>
<comment type="subcellular location">
    <subcellularLocation>
        <location evidence="1 6">Nucleus</location>
    </subcellularLocation>
</comment>
<dbReference type="SMART" id="SM00339">
    <property type="entry name" value="FH"/>
    <property type="match status" value="1"/>
</dbReference>
<dbReference type="InterPro" id="IPR001766">
    <property type="entry name" value="Fork_head_dom"/>
</dbReference>
<organism evidence="9 10">
    <name type="scientific">Leptobrachium leishanense</name>
    <name type="common">Leishan spiny toad</name>
    <dbReference type="NCBI Taxonomy" id="445787"/>
    <lineage>
        <taxon>Eukaryota</taxon>
        <taxon>Metazoa</taxon>
        <taxon>Chordata</taxon>
        <taxon>Craniata</taxon>
        <taxon>Vertebrata</taxon>
        <taxon>Euteleostomi</taxon>
        <taxon>Amphibia</taxon>
        <taxon>Batrachia</taxon>
        <taxon>Anura</taxon>
        <taxon>Pelobatoidea</taxon>
        <taxon>Megophryidae</taxon>
        <taxon>Leptobrachium</taxon>
    </lineage>
</organism>
<reference evidence="9" key="1">
    <citation type="submission" date="2025-08" db="UniProtKB">
        <authorList>
            <consortium name="Ensembl"/>
        </authorList>
    </citation>
    <scope>IDENTIFICATION</scope>
</reference>
<evidence type="ECO:0000259" key="8">
    <source>
        <dbReference type="PROSITE" id="PS50039"/>
    </source>
</evidence>
<accession>A0A8C5MCB6</accession>
<keyword evidence="5 6" id="KW-0539">Nucleus</keyword>
<dbReference type="GO" id="GO:0000978">
    <property type="term" value="F:RNA polymerase II cis-regulatory region sequence-specific DNA binding"/>
    <property type="evidence" value="ECO:0007669"/>
    <property type="project" value="TreeGrafter"/>
</dbReference>
<feature type="region of interest" description="Disordered" evidence="7">
    <location>
        <begin position="1"/>
        <end position="29"/>
    </location>
</feature>
<feature type="domain" description="Fork-head" evidence="8">
    <location>
        <begin position="108"/>
        <end position="202"/>
    </location>
</feature>
<keyword evidence="2" id="KW-0805">Transcription regulation</keyword>
<dbReference type="InterPro" id="IPR030456">
    <property type="entry name" value="TF_fork_head_CS_2"/>
</dbReference>
<reference evidence="9" key="2">
    <citation type="submission" date="2025-09" db="UniProtKB">
        <authorList>
            <consortium name="Ensembl"/>
        </authorList>
    </citation>
    <scope>IDENTIFICATION</scope>
</reference>
<dbReference type="Proteomes" id="UP000694569">
    <property type="component" value="Unplaced"/>
</dbReference>
<dbReference type="GO" id="GO:0000981">
    <property type="term" value="F:DNA-binding transcription factor activity, RNA polymerase II-specific"/>
    <property type="evidence" value="ECO:0007669"/>
    <property type="project" value="TreeGrafter"/>
</dbReference>
<evidence type="ECO:0000256" key="2">
    <source>
        <dbReference type="ARBA" id="ARBA00023015"/>
    </source>
</evidence>
<proteinExistence type="predicted"/>
<evidence type="ECO:0000313" key="9">
    <source>
        <dbReference type="Ensembl" id="ENSLLEP00000009899.1"/>
    </source>
</evidence>
<evidence type="ECO:0000313" key="10">
    <source>
        <dbReference type="Proteomes" id="UP000694569"/>
    </source>
</evidence>
<feature type="DNA-binding region" description="Fork-head" evidence="6">
    <location>
        <begin position="108"/>
        <end position="202"/>
    </location>
</feature>
<dbReference type="InterPro" id="IPR050211">
    <property type="entry name" value="FOX_domain-containing"/>
</dbReference>
<dbReference type="FunFam" id="1.10.10.10:FF:000016">
    <property type="entry name" value="Forkhead box protein I1"/>
    <property type="match status" value="1"/>
</dbReference>
<keyword evidence="10" id="KW-1185">Reference proteome</keyword>
<dbReference type="InterPro" id="IPR036388">
    <property type="entry name" value="WH-like_DNA-bd_sf"/>
</dbReference>
<dbReference type="Gene3D" id="1.10.10.10">
    <property type="entry name" value="Winged helix-like DNA-binding domain superfamily/Winged helix DNA-binding domain"/>
    <property type="match status" value="1"/>
</dbReference>
<feature type="compositionally biased region" description="Polar residues" evidence="7">
    <location>
        <begin position="1"/>
        <end position="18"/>
    </location>
</feature>
<dbReference type="SUPFAM" id="SSF46785">
    <property type="entry name" value="Winged helix' DNA-binding domain"/>
    <property type="match status" value="1"/>
</dbReference>
<dbReference type="PROSITE" id="PS50039">
    <property type="entry name" value="FORK_HEAD_3"/>
    <property type="match status" value="1"/>
</dbReference>
<feature type="compositionally biased region" description="Basic and acidic residues" evidence="7">
    <location>
        <begin position="216"/>
        <end position="228"/>
    </location>
</feature>
<dbReference type="AlphaFoldDB" id="A0A8C5MCB6"/>
<dbReference type="InterPro" id="IPR018122">
    <property type="entry name" value="TF_fork_head_CS_1"/>
</dbReference>
<evidence type="ECO:0000256" key="4">
    <source>
        <dbReference type="ARBA" id="ARBA00023163"/>
    </source>
</evidence>
<keyword evidence="4" id="KW-0804">Transcription</keyword>
<dbReference type="Pfam" id="PF00250">
    <property type="entry name" value="Forkhead"/>
    <property type="match status" value="1"/>
</dbReference>
<evidence type="ECO:0000256" key="3">
    <source>
        <dbReference type="ARBA" id="ARBA00023125"/>
    </source>
</evidence>
<dbReference type="GO" id="GO:0030154">
    <property type="term" value="P:cell differentiation"/>
    <property type="evidence" value="ECO:0007669"/>
    <property type="project" value="TreeGrafter"/>
</dbReference>
<dbReference type="Ensembl" id="ENSLLET00000010284.1">
    <property type="protein sequence ID" value="ENSLLEP00000009899.1"/>
    <property type="gene ID" value="ENSLLEG00000006273.1"/>
</dbReference>
<dbReference type="GeneTree" id="ENSGT00940000166929"/>